<keyword evidence="2" id="KW-1185">Reference proteome</keyword>
<dbReference type="EMBL" id="FQUL01000008">
    <property type="protein sequence ID" value="SHE51994.1"/>
    <property type="molecule type" value="Genomic_DNA"/>
</dbReference>
<dbReference type="Proteomes" id="UP000184295">
    <property type="component" value="Unassembled WGS sequence"/>
</dbReference>
<gene>
    <name evidence="1" type="ORF">SAMN02745225_00856</name>
</gene>
<dbReference type="RefSeq" id="WP_072789054.1">
    <property type="nucleotide sequence ID" value="NZ_FQUL01000008.1"/>
</dbReference>
<dbReference type="AlphaFoldDB" id="A0A1M4U5S9"/>
<reference evidence="2" key="1">
    <citation type="submission" date="2016-11" db="EMBL/GenBank/DDBJ databases">
        <authorList>
            <person name="Varghese N."/>
            <person name="Submissions S."/>
        </authorList>
    </citation>
    <scope>NUCLEOTIDE SEQUENCE [LARGE SCALE GENOMIC DNA]</scope>
    <source>
        <strain evidence="2">DSM 19514</strain>
    </source>
</reference>
<organism evidence="1 2">
    <name type="scientific">Ferrithrix thermotolerans DSM 19514</name>
    <dbReference type="NCBI Taxonomy" id="1121881"/>
    <lineage>
        <taxon>Bacteria</taxon>
        <taxon>Bacillati</taxon>
        <taxon>Actinomycetota</taxon>
        <taxon>Acidimicrobiia</taxon>
        <taxon>Acidimicrobiales</taxon>
        <taxon>Acidimicrobiaceae</taxon>
        <taxon>Ferrithrix</taxon>
    </lineage>
</organism>
<proteinExistence type="predicted"/>
<name>A0A1M4U5S9_9ACTN</name>
<evidence type="ECO:0000313" key="2">
    <source>
        <dbReference type="Proteomes" id="UP000184295"/>
    </source>
</evidence>
<accession>A0A1M4U5S9</accession>
<sequence length="300" mass="33988">MTIPNDVHQYYWYRLHRVSYENQTLLALATSVPQRRIIEIGPIMGFGFGHAFGGPSPFKNKEMAILEAFMVQDGDSIVLRDKREHLILGALSEFEANLWRESLQMHNNWPVALYSEISQSKPNQLAECKCLTRRTRRWPLIDDTVEIELLQDLESFCHRVHNFSALMERFSAFTEELRNYLNGCASEQDVVKWDGIAVDIDGVDSGIFAALAEEGVAMYQAARRLTTNVGEFGAVASLLLTVLTYLEHSSLYLRATAASDLWGVLDWSDDPGTFYDTVNTFREAVTHAFEAGWTTAYLGM</sequence>
<evidence type="ECO:0000313" key="1">
    <source>
        <dbReference type="EMBL" id="SHE51994.1"/>
    </source>
</evidence>
<protein>
    <submittedName>
        <fullName evidence="1">Uncharacterized protein</fullName>
    </submittedName>
</protein>